<dbReference type="EMBL" id="AP026561">
    <property type="protein sequence ID" value="BDP43623.1"/>
    <property type="molecule type" value="Genomic_DNA"/>
</dbReference>
<evidence type="ECO:0000313" key="2">
    <source>
        <dbReference type="EMBL" id="BDP43623.1"/>
    </source>
</evidence>
<name>A0ABN6RLK3_9DEIO</name>
<keyword evidence="3" id="KW-1185">Reference proteome</keyword>
<feature type="region of interest" description="Disordered" evidence="1">
    <location>
        <begin position="48"/>
        <end position="69"/>
    </location>
</feature>
<organism evidence="2 3">
    <name type="scientific">Deinococcus aetherius</name>
    <dbReference type="NCBI Taxonomy" id="200252"/>
    <lineage>
        <taxon>Bacteria</taxon>
        <taxon>Thermotogati</taxon>
        <taxon>Deinococcota</taxon>
        <taxon>Deinococci</taxon>
        <taxon>Deinococcales</taxon>
        <taxon>Deinococcaceae</taxon>
        <taxon>Deinococcus</taxon>
    </lineage>
</organism>
<sequence>MVAALRGLDADVVRLMEVQDNSDIARQDLVGGVNAAVGVGTHAGVAQLSDSSERLPEVSSREVTGERAEGTDFFHPLACRGIGASCGAGRPEVPAPTPTADRPPYFAASAFATSMMLTLPSGSTV</sequence>
<protein>
    <submittedName>
        <fullName evidence="2">Uncharacterized protein</fullName>
    </submittedName>
</protein>
<evidence type="ECO:0000313" key="3">
    <source>
        <dbReference type="Proteomes" id="UP001064971"/>
    </source>
</evidence>
<accession>A0ABN6RLK3</accession>
<dbReference type="Proteomes" id="UP001064971">
    <property type="component" value="Plasmid pDAETH-1"/>
</dbReference>
<gene>
    <name evidence="2" type="ORF">DAETH_35920</name>
</gene>
<geneLocation type="plasmid" evidence="2 3">
    <name>pDAETH-1</name>
</geneLocation>
<reference evidence="2" key="1">
    <citation type="submission" date="2022-07" db="EMBL/GenBank/DDBJ databases">
        <title>Complete Genome Sequence of the Radioresistant Bacterium Deinococcus aetherius ST0316, Isolated from the Air Dust collected in Lower Stratosphere above Japan.</title>
        <authorList>
            <person name="Satoh K."/>
            <person name="Hagiwara K."/>
            <person name="Katsumata K."/>
            <person name="Kubo A."/>
            <person name="Yokobori S."/>
            <person name="Yamagishi A."/>
            <person name="Oono Y."/>
            <person name="Narumi I."/>
        </authorList>
    </citation>
    <scope>NUCLEOTIDE SEQUENCE</scope>
    <source>
        <strain evidence="2">ST0316</strain>
        <plasmid evidence="2">pDAETH-1</plasmid>
    </source>
</reference>
<proteinExistence type="predicted"/>
<evidence type="ECO:0000256" key="1">
    <source>
        <dbReference type="SAM" id="MobiDB-lite"/>
    </source>
</evidence>
<keyword evidence="2" id="KW-0614">Plasmid</keyword>
<feature type="compositionally biased region" description="Basic and acidic residues" evidence="1">
    <location>
        <begin position="51"/>
        <end position="69"/>
    </location>
</feature>